<feature type="domain" description="Anti-sigma-28 factor FlgM C-terminal" evidence="2">
    <location>
        <begin position="37"/>
        <end position="87"/>
    </location>
</feature>
<accession>A0A5C6AAJ1</accession>
<feature type="region of interest" description="Disordered" evidence="1">
    <location>
        <begin position="1"/>
        <end position="53"/>
    </location>
</feature>
<dbReference type="Pfam" id="PF04316">
    <property type="entry name" value="FlgM"/>
    <property type="match status" value="1"/>
</dbReference>
<keyword evidence="4" id="KW-1185">Reference proteome</keyword>
<protein>
    <recommendedName>
        <fullName evidence="2">Anti-sigma-28 factor FlgM C-terminal domain-containing protein</fullName>
    </recommendedName>
</protein>
<dbReference type="EMBL" id="SJPR01000003">
    <property type="protein sequence ID" value="TWT97052.1"/>
    <property type="molecule type" value="Genomic_DNA"/>
</dbReference>
<organism evidence="3 4">
    <name type="scientific">Botrimarina colliarenosi</name>
    <dbReference type="NCBI Taxonomy" id="2528001"/>
    <lineage>
        <taxon>Bacteria</taxon>
        <taxon>Pseudomonadati</taxon>
        <taxon>Planctomycetota</taxon>
        <taxon>Planctomycetia</taxon>
        <taxon>Pirellulales</taxon>
        <taxon>Lacipirellulaceae</taxon>
        <taxon>Botrimarina</taxon>
    </lineage>
</organism>
<dbReference type="AlphaFoldDB" id="A0A5C6AAJ1"/>
<evidence type="ECO:0000259" key="2">
    <source>
        <dbReference type="Pfam" id="PF04316"/>
    </source>
</evidence>
<dbReference type="RefSeq" id="WP_146445545.1">
    <property type="nucleotide sequence ID" value="NZ_SJPR01000003.1"/>
</dbReference>
<dbReference type="SUPFAM" id="SSF101498">
    <property type="entry name" value="Anti-sigma factor FlgM"/>
    <property type="match status" value="1"/>
</dbReference>
<dbReference type="InterPro" id="IPR035890">
    <property type="entry name" value="Anti-sigma-28_factor_FlgM_sf"/>
</dbReference>
<comment type="caution">
    <text evidence="3">The sequence shown here is derived from an EMBL/GenBank/DDBJ whole genome shotgun (WGS) entry which is preliminary data.</text>
</comment>
<proteinExistence type="predicted"/>
<name>A0A5C6AAJ1_9BACT</name>
<gene>
    <name evidence="3" type="ORF">Pla108_28290</name>
</gene>
<reference evidence="3 4" key="1">
    <citation type="submission" date="2019-02" db="EMBL/GenBank/DDBJ databases">
        <title>Deep-cultivation of Planctomycetes and their phenomic and genomic characterization uncovers novel biology.</title>
        <authorList>
            <person name="Wiegand S."/>
            <person name="Jogler M."/>
            <person name="Boedeker C."/>
            <person name="Pinto D."/>
            <person name="Vollmers J."/>
            <person name="Rivas-Marin E."/>
            <person name="Kohn T."/>
            <person name="Peeters S.H."/>
            <person name="Heuer A."/>
            <person name="Rast P."/>
            <person name="Oberbeckmann S."/>
            <person name="Bunk B."/>
            <person name="Jeske O."/>
            <person name="Meyerdierks A."/>
            <person name="Storesund J.E."/>
            <person name="Kallscheuer N."/>
            <person name="Luecker S."/>
            <person name="Lage O.M."/>
            <person name="Pohl T."/>
            <person name="Merkel B.J."/>
            <person name="Hornburger P."/>
            <person name="Mueller R.-W."/>
            <person name="Bruemmer F."/>
            <person name="Labrenz M."/>
            <person name="Spormann A.M."/>
            <person name="Op Den Camp H."/>
            <person name="Overmann J."/>
            <person name="Amann R."/>
            <person name="Jetten M.S.M."/>
            <person name="Mascher T."/>
            <person name="Medema M.H."/>
            <person name="Devos D.P."/>
            <person name="Kaster A.-K."/>
            <person name="Ovreas L."/>
            <person name="Rohde M."/>
            <person name="Galperin M.Y."/>
            <person name="Jogler C."/>
        </authorList>
    </citation>
    <scope>NUCLEOTIDE SEQUENCE [LARGE SCALE GENOMIC DNA]</scope>
    <source>
        <strain evidence="3 4">Pla108</strain>
    </source>
</reference>
<dbReference type="InterPro" id="IPR031316">
    <property type="entry name" value="FlgM_C"/>
</dbReference>
<dbReference type="OrthoDB" id="280802at2"/>
<feature type="compositionally biased region" description="Polar residues" evidence="1">
    <location>
        <begin position="1"/>
        <end position="10"/>
    </location>
</feature>
<evidence type="ECO:0000313" key="3">
    <source>
        <dbReference type="EMBL" id="TWT97052.1"/>
    </source>
</evidence>
<sequence length="104" mass="10819">MQIHGTNNVHGAQALNGPHFRRPAAPAEGATPAQPADQLDISPEASEAARVSELADARAAEHVKDANGVRTGLVDRLRSQIAAGTYESADKLDAALNSLLDEIG</sequence>
<evidence type="ECO:0000313" key="4">
    <source>
        <dbReference type="Proteomes" id="UP000317421"/>
    </source>
</evidence>
<evidence type="ECO:0000256" key="1">
    <source>
        <dbReference type="SAM" id="MobiDB-lite"/>
    </source>
</evidence>
<dbReference type="Proteomes" id="UP000317421">
    <property type="component" value="Unassembled WGS sequence"/>
</dbReference>